<dbReference type="OrthoDB" id="5243589at2759"/>
<dbReference type="AlphaFoldDB" id="A0A9P7Z3S9"/>
<proteinExistence type="predicted"/>
<sequence>MDDFIAPVRGIIKALYTATKLAKRVSKATTSAPEEQTLQIAETARSLQSVSEECSRDIGDAYKHVLGSCGLSFSAALLHDEISAEQLKELRIKIIDGINDCPDYDEDEEYIFDKAPFTKLEQSLHECAIVCLRIFKRIRDRILQEKRPTSRLEEDVDSNRLNTKRISFTRKPVPQAIENRTSLLSSTPKELSRSAEVSKKPEPPKPPNPWSLEDSPTLDTQFGYGSPTKFSISSTVRGSPRDVSPSTKPDGPISREIRHQREVVKFRLNANEEFLEKRRRSKINFQNELKNIMLSSDGGPVAKPGTSWNSPLCGGPVSPMSPNLCQETRISGSGYEVLMTRQRSQGQASRGSRTSSMIQSQPGVGILQRNDSQASQDSIFGLGAVEPLSPPRSTHRRSDNLATTLQLPDFGKGVEPGIEAVNGIDHDDGKMLVHEGNTVTPAASVKSIDHQMRHDSSFYKFGGFCEGAKMFMKGATTYKQVKRPAGNFSSMISAKCPKCAYETNWQAIENDAKMDVTGTGIQGSGGIRYRQRFLSKCHVKTSSHEEPYYACIFCIEEKRTLEPHDATLFFSAALLIRHLAKHPQPMSPIAGLHVLYGVQPAHTVDFDVHFAVPHTKTTQYNMSEISSKVYSRPIAHATMSNHFKITHPKSRDAAGEPILHFAAGARIVGVTFPEKFGGQWCRGYHDGDRGIFPASSITLDLPGPEDVLMNAQNSLVAFAKWDFKPKDTKEGGWLSFKKGEKITCIGYAFQDQWCWSGQTSKGKWGLFPQAFVESLCMDNGSSSGSVSKGLGARIASIPLGKKKSARPERSISIVSNSSSGIRSIESINGQPGLEVVSGRVVRGAGVDEFASR</sequence>
<dbReference type="InterPro" id="IPR001452">
    <property type="entry name" value="SH3_domain"/>
</dbReference>
<comment type="caution">
    <text evidence="5">The sequence shown here is derived from an EMBL/GenBank/DDBJ whole genome shotgun (WGS) entry which is preliminary data.</text>
</comment>
<dbReference type="EMBL" id="MU253879">
    <property type="protein sequence ID" value="KAG9244854.1"/>
    <property type="molecule type" value="Genomic_DNA"/>
</dbReference>
<evidence type="ECO:0000313" key="5">
    <source>
        <dbReference type="EMBL" id="KAG9244854.1"/>
    </source>
</evidence>
<accession>A0A9P7Z3S9</accession>
<dbReference type="Proteomes" id="UP000887226">
    <property type="component" value="Unassembled WGS sequence"/>
</dbReference>
<evidence type="ECO:0000256" key="3">
    <source>
        <dbReference type="SAM" id="MobiDB-lite"/>
    </source>
</evidence>
<evidence type="ECO:0000313" key="6">
    <source>
        <dbReference type="Proteomes" id="UP000887226"/>
    </source>
</evidence>
<dbReference type="SUPFAM" id="SSF50044">
    <property type="entry name" value="SH3-domain"/>
    <property type="match status" value="1"/>
</dbReference>
<dbReference type="PROSITE" id="PS50002">
    <property type="entry name" value="SH3"/>
    <property type="match status" value="1"/>
</dbReference>
<dbReference type="Gene3D" id="2.30.30.40">
    <property type="entry name" value="SH3 Domains"/>
    <property type="match status" value="1"/>
</dbReference>
<keyword evidence="1 2" id="KW-0728">SH3 domain</keyword>
<protein>
    <recommendedName>
        <fullName evidence="4">SH3 domain-containing protein</fullName>
    </recommendedName>
</protein>
<feature type="compositionally biased region" description="Polar residues" evidence="3">
    <location>
        <begin position="178"/>
        <end position="189"/>
    </location>
</feature>
<feature type="domain" description="SH3" evidence="4">
    <location>
        <begin position="712"/>
        <end position="777"/>
    </location>
</feature>
<dbReference type="Pfam" id="PF14604">
    <property type="entry name" value="SH3_9"/>
    <property type="match status" value="1"/>
</dbReference>
<keyword evidence="6" id="KW-1185">Reference proteome</keyword>
<feature type="region of interest" description="Disordered" evidence="3">
    <location>
        <begin position="177"/>
        <end position="253"/>
    </location>
</feature>
<evidence type="ECO:0000256" key="2">
    <source>
        <dbReference type="PROSITE-ProRule" id="PRU00192"/>
    </source>
</evidence>
<evidence type="ECO:0000256" key="1">
    <source>
        <dbReference type="ARBA" id="ARBA00022443"/>
    </source>
</evidence>
<evidence type="ECO:0000259" key="4">
    <source>
        <dbReference type="PROSITE" id="PS50002"/>
    </source>
</evidence>
<reference evidence="5" key="1">
    <citation type="journal article" date="2021" name="IMA Fungus">
        <title>Genomic characterization of three marine fungi, including Emericellopsis atlantica sp. nov. with signatures of a generalist lifestyle and marine biomass degradation.</title>
        <authorList>
            <person name="Hagestad O.C."/>
            <person name="Hou L."/>
            <person name="Andersen J.H."/>
            <person name="Hansen E.H."/>
            <person name="Altermark B."/>
            <person name="Li C."/>
            <person name="Kuhnert E."/>
            <person name="Cox R.J."/>
            <person name="Crous P.W."/>
            <person name="Spatafora J.W."/>
            <person name="Lail K."/>
            <person name="Amirebrahimi M."/>
            <person name="Lipzen A."/>
            <person name="Pangilinan J."/>
            <person name="Andreopoulos W."/>
            <person name="Hayes R.D."/>
            <person name="Ng V."/>
            <person name="Grigoriev I.V."/>
            <person name="Jackson S.A."/>
            <person name="Sutton T.D.S."/>
            <person name="Dobson A.D.W."/>
            <person name="Rama T."/>
        </authorList>
    </citation>
    <scope>NUCLEOTIDE SEQUENCE</scope>
    <source>
        <strain evidence="5">TRa3180A</strain>
    </source>
</reference>
<feature type="compositionally biased region" description="Basic and acidic residues" evidence="3">
    <location>
        <begin position="190"/>
        <end position="203"/>
    </location>
</feature>
<dbReference type="InterPro" id="IPR036028">
    <property type="entry name" value="SH3-like_dom_sf"/>
</dbReference>
<name>A0A9P7Z3S9_9HELO</name>
<gene>
    <name evidence="5" type="ORF">BJ878DRAFT_479768</name>
</gene>
<feature type="compositionally biased region" description="Polar residues" evidence="3">
    <location>
        <begin position="228"/>
        <end position="237"/>
    </location>
</feature>
<organism evidence="5 6">
    <name type="scientific">Calycina marina</name>
    <dbReference type="NCBI Taxonomy" id="1763456"/>
    <lineage>
        <taxon>Eukaryota</taxon>
        <taxon>Fungi</taxon>
        <taxon>Dikarya</taxon>
        <taxon>Ascomycota</taxon>
        <taxon>Pezizomycotina</taxon>
        <taxon>Leotiomycetes</taxon>
        <taxon>Helotiales</taxon>
        <taxon>Pezizellaceae</taxon>
        <taxon>Calycina</taxon>
    </lineage>
</organism>